<accession>A0A2I2L3G3</accession>
<proteinExistence type="predicted"/>
<name>A0A2I2L3G3_9VIRU</name>
<evidence type="ECO:0000313" key="1">
    <source>
        <dbReference type="EMBL" id="SNW62009.1"/>
    </source>
</evidence>
<organism evidence="1">
    <name type="scientific">Orpheovirus IHUMI-LCC2</name>
    <dbReference type="NCBI Taxonomy" id="2023057"/>
    <lineage>
        <taxon>Viruses</taxon>
        <taxon>Varidnaviria</taxon>
        <taxon>Bamfordvirae</taxon>
        <taxon>Nucleocytoviricota</taxon>
        <taxon>Megaviricetes</taxon>
        <taxon>Pimascovirales</taxon>
        <taxon>Ocovirineae</taxon>
        <taxon>Orpheoviridae</taxon>
        <taxon>Alphaorpheovirus</taxon>
        <taxon>Alphaorpheovirus massiliense</taxon>
    </lineage>
</organism>
<protein>
    <submittedName>
        <fullName evidence="1">Uncharacterized protein</fullName>
    </submittedName>
</protein>
<evidence type="ECO:0000313" key="2">
    <source>
        <dbReference type="Proteomes" id="UP000236316"/>
    </source>
</evidence>
<dbReference type="Proteomes" id="UP000236316">
    <property type="component" value="Segment"/>
</dbReference>
<dbReference type="EMBL" id="LT906555">
    <property type="protein sequence ID" value="SNW62009.1"/>
    <property type="molecule type" value="Genomic_DNA"/>
</dbReference>
<gene>
    <name evidence="1" type="ORF">ORPV_105</name>
</gene>
<dbReference type="KEGG" id="vg:35381698"/>
<sequence>MNGCVESGKLHITFVYDKFSTWVNLTPGHFHMALKDGKLDIIKWLHNVKCQTNEYTYRFIDKVKDENILLWLTSNGYL</sequence>
<keyword evidence="2" id="KW-1185">Reference proteome</keyword>
<reference evidence="1" key="1">
    <citation type="submission" date="2017-08" db="EMBL/GenBank/DDBJ databases">
        <authorList>
            <consortium name="Urmite Genomes"/>
        </authorList>
    </citation>
    <scope>NUCLEOTIDE SEQUENCE [LARGE SCALE GENOMIC DNA]</scope>
    <source>
        <strain evidence="1">IHUMI-LCC2</strain>
    </source>
</reference>
<dbReference type="RefSeq" id="YP_009448311.1">
    <property type="nucleotide sequence ID" value="NC_036594.1"/>
</dbReference>
<dbReference type="GeneID" id="35381698"/>